<reference evidence="1 2" key="1">
    <citation type="journal article" date="2014" name="Mol. Plant">
        <title>Chromosome Scale Genome Assembly and Transcriptome Profiling of Nannochloropsis gaditana in Nitrogen Depletion.</title>
        <authorList>
            <person name="Corteggiani Carpinelli E."/>
            <person name="Telatin A."/>
            <person name="Vitulo N."/>
            <person name="Forcato C."/>
            <person name="D'Angelo M."/>
            <person name="Schiavon R."/>
            <person name="Vezzi A."/>
            <person name="Giacometti G.M."/>
            <person name="Morosinotto T."/>
            <person name="Valle G."/>
        </authorList>
    </citation>
    <scope>NUCLEOTIDE SEQUENCE [LARGE SCALE GENOMIC DNA]</scope>
    <source>
        <strain evidence="1 2">B-31</strain>
    </source>
</reference>
<accession>W7TR61</accession>
<name>W7TR61_9STRA</name>
<protein>
    <submittedName>
        <fullName evidence="1">Uncharacterized protein</fullName>
    </submittedName>
</protein>
<gene>
    <name evidence="1" type="ORF">Naga_100177g8</name>
</gene>
<organism evidence="1 2">
    <name type="scientific">Nannochloropsis gaditana</name>
    <dbReference type="NCBI Taxonomy" id="72520"/>
    <lineage>
        <taxon>Eukaryota</taxon>
        <taxon>Sar</taxon>
        <taxon>Stramenopiles</taxon>
        <taxon>Ochrophyta</taxon>
        <taxon>Eustigmatophyceae</taxon>
        <taxon>Eustigmatales</taxon>
        <taxon>Monodopsidaceae</taxon>
        <taxon>Nannochloropsis</taxon>
    </lineage>
</organism>
<evidence type="ECO:0000313" key="1">
    <source>
        <dbReference type="EMBL" id="EWM28647.1"/>
    </source>
</evidence>
<dbReference type="EMBL" id="AZIL01000276">
    <property type="protein sequence ID" value="EWM28647.1"/>
    <property type="molecule type" value="Genomic_DNA"/>
</dbReference>
<evidence type="ECO:0000313" key="2">
    <source>
        <dbReference type="Proteomes" id="UP000019335"/>
    </source>
</evidence>
<keyword evidence="2" id="KW-1185">Reference proteome</keyword>
<dbReference type="AlphaFoldDB" id="W7TR61"/>
<comment type="caution">
    <text evidence="1">The sequence shown here is derived from an EMBL/GenBank/DDBJ whole genome shotgun (WGS) entry which is preliminary data.</text>
</comment>
<proteinExistence type="predicted"/>
<dbReference type="Proteomes" id="UP000019335">
    <property type="component" value="Chromosome 4"/>
</dbReference>
<sequence>MHLTPLNEDEKSELAWLHWKSEITRLSKRSRRLRSGAEFDREIDRINEREGSGTISTEGREYAGRRVERKDQKSLRKEFAPPSALGMSVWRHCGTRMTAFGGSTSALPGSAQSVGVSPDMPIYPCTCYSLVRATRPGKETTSLRNGEPVEETRNGGGAAFFEVSNVTVLNVLCQHVPIWSVSGSCYVPWDEGDVECGWSMEKEARGTPTDCKALMT</sequence>